<comment type="cofactor">
    <cofactor evidence="1">
        <name>a divalent metal cation</name>
        <dbReference type="ChEBI" id="CHEBI:60240"/>
    </cofactor>
</comment>
<reference evidence="9" key="1">
    <citation type="submission" date="2025-08" db="UniProtKB">
        <authorList>
            <consortium name="Ensembl"/>
        </authorList>
    </citation>
    <scope>IDENTIFICATION</scope>
</reference>
<dbReference type="GO" id="GO:0004518">
    <property type="term" value="F:nuclease activity"/>
    <property type="evidence" value="ECO:0007669"/>
    <property type="project" value="UniProtKB-KW"/>
</dbReference>
<dbReference type="Pfam" id="PF13359">
    <property type="entry name" value="DDE_Tnp_4"/>
    <property type="match status" value="1"/>
</dbReference>
<evidence type="ECO:0000256" key="3">
    <source>
        <dbReference type="ARBA" id="ARBA00006958"/>
    </source>
</evidence>
<evidence type="ECO:0000256" key="6">
    <source>
        <dbReference type="ARBA" id="ARBA00022801"/>
    </source>
</evidence>
<proteinExistence type="inferred from homology"/>
<feature type="domain" description="DDE Tnp4" evidence="8">
    <location>
        <begin position="150"/>
        <end position="301"/>
    </location>
</feature>
<evidence type="ECO:0000256" key="4">
    <source>
        <dbReference type="ARBA" id="ARBA00022722"/>
    </source>
</evidence>
<comment type="similarity">
    <text evidence="3">Belongs to the HARBI1 family.</text>
</comment>
<dbReference type="GO" id="GO:0016787">
    <property type="term" value="F:hydrolase activity"/>
    <property type="evidence" value="ECO:0007669"/>
    <property type="project" value="UniProtKB-KW"/>
</dbReference>
<evidence type="ECO:0000256" key="5">
    <source>
        <dbReference type="ARBA" id="ARBA00022723"/>
    </source>
</evidence>
<dbReference type="InterPro" id="IPR045249">
    <property type="entry name" value="HARBI1-like"/>
</dbReference>
<evidence type="ECO:0000256" key="2">
    <source>
        <dbReference type="ARBA" id="ARBA00004123"/>
    </source>
</evidence>
<evidence type="ECO:0000313" key="9">
    <source>
        <dbReference type="Ensembl" id="ENSPLAP00000002847.1"/>
    </source>
</evidence>
<dbReference type="AlphaFoldDB" id="A0A3B3TQF0"/>
<keyword evidence="4" id="KW-0540">Nuclease</keyword>
<dbReference type="PANTHER" id="PTHR22930">
    <property type="match status" value="1"/>
</dbReference>
<evidence type="ECO:0000313" key="10">
    <source>
        <dbReference type="Proteomes" id="UP000261500"/>
    </source>
</evidence>
<organism evidence="9 10">
    <name type="scientific">Poecilia latipinna</name>
    <name type="common">sailfin molly</name>
    <dbReference type="NCBI Taxonomy" id="48699"/>
    <lineage>
        <taxon>Eukaryota</taxon>
        <taxon>Metazoa</taxon>
        <taxon>Chordata</taxon>
        <taxon>Craniata</taxon>
        <taxon>Vertebrata</taxon>
        <taxon>Euteleostomi</taxon>
        <taxon>Actinopterygii</taxon>
        <taxon>Neopterygii</taxon>
        <taxon>Teleostei</taxon>
        <taxon>Neoteleostei</taxon>
        <taxon>Acanthomorphata</taxon>
        <taxon>Ovalentaria</taxon>
        <taxon>Atherinomorphae</taxon>
        <taxon>Cyprinodontiformes</taxon>
        <taxon>Poeciliidae</taxon>
        <taxon>Poeciliinae</taxon>
        <taxon>Poecilia</taxon>
    </lineage>
</organism>
<name>A0A3B3TQF0_9TELE</name>
<protein>
    <recommendedName>
        <fullName evidence="8">DDE Tnp4 domain-containing protein</fullName>
    </recommendedName>
</protein>
<sequence>RLCPNSGSASFEGLVYVGRVLRRVNLKIPILVRFFCDEDTKPDFRLSRESLARLLHLLNQDRRHGWGATIETLVFLFWLASGTSYRVVSRVFGMPRSTVHSIVHRVTEEVVDIRHQVIHLPKTEEDLNSVSRGFAGLAHHRAFVKAVGAIDGCHIRIKCPSGPDGQCYRNRKLFPSIILQAVSDHQGRFIDTYVGWPGSVHDSRVLRHSPLYRQSVYPPPGHFILADGGYPCLQQPLPLITPYKRPLQGVGAQRFNNHHSKARSIIERAFGMMKTRFRSIFLQALEVHHTFVITACAILHNICLGAGDVIAPENEAEVAEEDEGEAGLEAVSGALWRDQLSAEVSALEEILPDHDYLQVSKYNYF</sequence>
<keyword evidence="7" id="KW-0539">Nucleus</keyword>
<dbReference type="InterPro" id="IPR027806">
    <property type="entry name" value="HARBI1_dom"/>
</dbReference>
<dbReference type="GO" id="GO:0046872">
    <property type="term" value="F:metal ion binding"/>
    <property type="evidence" value="ECO:0007669"/>
    <property type="project" value="UniProtKB-KW"/>
</dbReference>
<keyword evidence="10" id="KW-1185">Reference proteome</keyword>
<accession>A0A3B3TQF0</accession>
<dbReference type="PANTHER" id="PTHR22930:SF206">
    <property type="entry name" value="NUCLEASE HARBI1"/>
    <property type="match status" value="1"/>
</dbReference>
<evidence type="ECO:0000256" key="7">
    <source>
        <dbReference type="ARBA" id="ARBA00023242"/>
    </source>
</evidence>
<keyword evidence="6" id="KW-0378">Hydrolase</keyword>
<keyword evidence="5" id="KW-0479">Metal-binding</keyword>
<dbReference type="Proteomes" id="UP000261500">
    <property type="component" value="Unplaced"/>
</dbReference>
<reference evidence="9" key="2">
    <citation type="submission" date="2025-09" db="UniProtKB">
        <authorList>
            <consortium name="Ensembl"/>
        </authorList>
    </citation>
    <scope>IDENTIFICATION</scope>
</reference>
<dbReference type="GeneTree" id="ENSGT00940000164797"/>
<dbReference type="Ensembl" id="ENSPLAT00000012356.1">
    <property type="protein sequence ID" value="ENSPLAP00000002847.1"/>
    <property type="gene ID" value="ENSPLAG00000004226.1"/>
</dbReference>
<evidence type="ECO:0000259" key="8">
    <source>
        <dbReference type="Pfam" id="PF13359"/>
    </source>
</evidence>
<evidence type="ECO:0000256" key="1">
    <source>
        <dbReference type="ARBA" id="ARBA00001968"/>
    </source>
</evidence>
<dbReference type="GO" id="GO:0005634">
    <property type="term" value="C:nucleus"/>
    <property type="evidence" value="ECO:0007669"/>
    <property type="project" value="UniProtKB-SubCell"/>
</dbReference>
<comment type="subcellular location">
    <subcellularLocation>
        <location evidence="2">Nucleus</location>
    </subcellularLocation>
</comment>
<dbReference type="STRING" id="48699.ENSPLAP00000002847"/>